<dbReference type="PANTHER" id="PTHR12429">
    <property type="entry name" value="NEURALIZED"/>
    <property type="match status" value="1"/>
</dbReference>
<dbReference type="InterPro" id="IPR006573">
    <property type="entry name" value="NHR_dom"/>
</dbReference>
<protein>
    <submittedName>
        <fullName evidence="2">Neuralized-like protein 4</fullName>
    </submittedName>
</protein>
<evidence type="ECO:0000313" key="3">
    <source>
        <dbReference type="Proteomes" id="UP000762676"/>
    </source>
</evidence>
<dbReference type="GO" id="GO:0061630">
    <property type="term" value="F:ubiquitin protein ligase activity"/>
    <property type="evidence" value="ECO:0007669"/>
    <property type="project" value="TreeGrafter"/>
</dbReference>
<feature type="non-terminal residue" evidence="2">
    <location>
        <position position="1"/>
    </location>
</feature>
<dbReference type="InterPro" id="IPR043136">
    <property type="entry name" value="B30.2/SPRY_sf"/>
</dbReference>
<proteinExistence type="predicted"/>
<dbReference type="EMBL" id="BMAT01001189">
    <property type="protein sequence ID" value="GFR81402.1"/>
    <property type="molecule type" value="Genomic_DNA"/>
</dbReference>
<evidence type="ECO:0000259" key="1">
    <source>
        <dbReference type="PROSITE" id="PS51065"/>
    </source>
</evidence>
<gene>
    <name evidence="2" type="ORF">ElyMa_000603500</name>
</gene>
<keyword evidence="3" id="KW-1185">Reference proteome</keyword>
<feature type="domain" description="NHR" evidence="1">
    <location>
        <begin position="1"/>
        <end position="72"/>
    </location>
</feature>
<dbReference type="InterPro" id="IPR037962">
    <property type="entry name" value="Neuralized"/>
</dbReference>
<comment type="caution">
    <text evidence="2">The sequence shown here is derived from an EMBL/GenBank/DDBJ whole genome shotgun (WGS) entry which is preliminary data.</text>
</comment>
<accession>A0AAV4G731</accession>
<dbReference type="PROSITE" id="PS51065">
    <property type="entry name" value="NHR"/>
    <property type="match status" value="1"/>
</dbReference>
<dbReference type="AlphaFoldDB" id="A0AAV4G731"/>
<sequence>VNSWSGSIEIGVTVCDPGNLKFPFSATGFRDGTWVMSGTSILCDGHSMVEDYGLDLDQLSEGDRVSFRDSND</sequence>
<organism evidence="2 3">
    <name type="scientific">Elysia marginata</name>
    <dbReference type="NCBI Taxonomy" id="1093978"/>
    <lineage>
        <taxon>Eukaryota</taxon>
        <taxon>Metazoa</taxon>
        <taxon>Spiralia</taxon>
        <taxon>Lophotrochozoa</taxon>
        <taxon>Mollusca</taxon>
        <taxon>Gastropoda</taxon>
        <taxon>Heterobranchia</taxon>
        <taxon>Euthyneura</taxon>
        <taxon>Panpulmonata</taxon>
        <taxon>Sacoglossa</taxon>
        <taxon>Placobranchoidea</taxon>
        <taxon>Plakobranchidae</taxon>
        <taxon>Elysia</taxon>
    </lineage>
</organism>
<name>A0AAV4G731_9GAST</name>
<reference evidence="2 3" key="1">
    <citation type="journal article" date="2021" name="Elife">
        <title>Chloroplast acquisition without the gene transfer in kleptoplastic sea slugs, Plakobranchus ocellatus.</title>
        <authorList>
            <person name="Maeda T."/>
            <person name="Takahashi S."/>
            <person name="Yoshida T."/>
            <person name="Shimamura S."/>
            <person name="Takaki Y."/>
            <person name="Nagai Y."/>
            <person name="Toyoda A."/>
            <person name="Suzuki Y."/>
            <person name="Arimoto A."/>
            <person name="Ishii H."/>
            <person name="Satoh N."/>
            <person name="Nishiyama T."/>
            <person name="Hasebe M."/>
            <person name="Maruyama T."/>
            <person name="Minagawa J."/>
            <person name="Obokata J."/>
            <person name="Shigenobu S."/>
        </authorList>
    </citation>
    <scope>NUCLEOTIDE SEQUENCE [LARGE SCALE GENOMIC DNA]</scope>
</reference>
<dbReference type="Proteomes" id="UP000762676">
    <property type="component" value="Unassembled WGS sequence"/>
</dbReference>
<dbReference type="Pfam" id="PF07177">
    <property type="entry name" value="Neuralized"/>
    <property type="match status" value="1"/>
</dbReference>
<dbReference type="Gene3D" id="2.60.120.920">
    <property type="match status" value="1"/>
</dbReference>
<dbReference type="PANTHER" id="PTHR12429:SF8">
    <property type="entry name" value="NEURALIZED-LIKE PROTEIN 2"/>
    <property type="match status" value="1"/>
</dbReference>
<evidence type="ECO:0000313" key="2">
    <source>
        <dbReference type="EMBL" id="GFR81402.1"/>
    </source>
</evidence>